<dbReference type="EMBL" id="UYRU01044098">
    <property type="protein sequence ID" value="VDK85345.1"/>
    <property type="molecule type" value="Genomic_DNA"/>
</dbReference>
<reference evidence="2 3" key="1">
    <citation type="submission" date="2018-11" db="EMBL/GenBank/DDBJ databases">
        <authorList>
            <consortium name="Pathogen Informatics"/>
        </authorList>
    </citation>
    <scope>NUCLEOTIDE SEQUENCE [LARGE SCALE GENOMIC DNA]</scope>
</reference>
<dbReference type="AlphaFoldDB" id="A0A3P6TV64"/>
<gene>
    <name evidence="2" type="ORF">DILT_LOCUS3698</name>
</gene>
<keyword evidence="3" id="KW-1185">Reference proteome</keyword>
<organism evidence="2 3">
    <name type="scientific">Dibothriocephalus latus</name>
    <name type="common">Fish tapeworm</name>
    <name type="synonym">Diphyllobothrium latum</name>
    <dbReference type="NCBI Taxonomy" id="60516"/>
    <lineage>
        <taxon>Eukaryota</taxon>
        <taxon>Metazoa</taxon>
        <taxon>Spiralia</taxon>
        <taxon>Lophotrochozoa</taxon>
        <taxon>Platyhelminthes</taxon>
        <taxon>Cestoda</taxon>
        <taxon>Eucestoda</taxon>
        <taxon>Diphyllobothriidea</taxon>
        <taxon>Diphyllobothriidae</taxon>
        <taxon>Dibothriocephalus</taxon>
    </lineage>
</organism>
<feature type="compositionally biased region" description="Low complexity" evidence="1">
    <location>
        <begin position="22"/>
        <end position="38"/>
    </location>
</feature>
<dbReference type="Proteomes" id="UP000281553">
    <property type="component" value="Unassembled WGS sequence"/>
</dbReference>
<protein>
    <submittedName>
        <fullName evidence="2">Uncharacterized protein</fullName>
    </submittedName>
</protein>
<evidence type="ECO:0000256" key="1">
    <source>
        <dbReference type="SAM" id="MobiDB-lite"/>
    </source>
</evidence>
<name>A0A3P6TV64_DIBLA</name>
<sequence length="198" mass="22152">MATTVKGHGSGDPAVRPPLPLLDPAAAATPRTNRRATPSPLTSNACNLPHFPEHPRDFTFDETIKRLSKTLGKKSSLVIIRYQCLKLVKNETDDFLTLASIVNRECEVIKLQEITEDQFKCLIFLSALRSAHDAETRTRLRSKIEQDPDSTLRKLMAECKRLKNLKYDSAIVEQPSSSFAAINIRAVTRKKSISPQKP</sequence>
<proteinExistence type="predicted"/>
<accession>A0A3P6TV64</accession>
<dbReference type="OrthoDB" id="6270619at2759"/>
<evidence type="ECO:0000313" key="2">
    <source>
        <dbReference type="EMBL" id="VDK85345.1"/>
    </source>
</evidence>
<evidence type="ECO:0000313" key="3">
    <source>
        <dbReference type="Proteomes" id="UP000281553"/>
    </source>
</evidence>
<feature type="region of interest" description="Disordered" evidence="1">
    <location>
        <begin position="1"/>
        <end position="44"/>
    </location>
</feature>